<evidence type="ECO:0000313" key="4">
    <source>
        <dbReference type="Proteomes" id="UP001141552"/>
    </source>
</evidence>
<dbReference type="GO" id="GO:0015031">
    <property type="term" value="P:protein transport"/>
    <property type="evidence" value="ECO:0007669"/>
    <property type="project" value="InterPro"/>
</dbReference>
<dbReference type="PANTHER" id="PTHR12161">
    <property type="entry name" value="IST1 FAMILY MEMBER"/>
    <property type="match status" value="1"/>
</dbReference>
<reference evidence="3" key="1">
    <citation type="submission" date="2022-02" db="EMBL/GenBank/DDBJ databases">
        <authorList>
            <person name="Henning P.M."/>
            <person name="McCubbin A.G."/>
            <person name="Shore J.S."/>
        </authorList>
    </citation>
    <scope>NUCLEOTIDE SEQUENCE</scope>
    <source>
        <strain evidence="3">F60SS</strain>
        <tissue evidence="3">Leaves</tissue>
    </source>
</reference>
<dbReference type="Pfam" id="PF03398">
    <property type="entry name" value="Ist1"/>
    <property type="match status" value="1"/>
</dbReference>
<accession>A0A9Q0GJ17</accession>
<dbReference type="Gene3D" id="1.20.1260.60">
    <property type="entry name" value="Vacuolar protein sorting-associated protein Ist1"/>
    <property type="match status" value="1"/>
</dbReference>
<comment type="similarity">
    <text evidence="1">Belongs to the IST1 family.</text>
</comment>
<dbReference type="AlphaFoldDB" id="A0A9Q0GJ17"/>
<comment type="caution">
    <text evidence="3">The sequence shown here is derived from an EMBL/GenBank/DDBJ whole genome shotgun (WGS) entry which is preliminary data.</text>
</comment>
<dbReference type="Proteomes" id="UP001141552">
    <property type="component" value="Unassembled WGS sequence"/>
</dbReference>
<feature type="region of interest" description="Disordered" evidence="2">
    <location>
        <begin position="229"/>
        <end position="264"/>
    </location>
</feature>
<reference evidence="3" key="2">
    <citation type="journal article" date="2023" name="Plants (Basel)">
        <title>Annotation of the Turnera subulata (Passifloraceae) Draft Genome Reveals the S-Locus Evolved after the Divergence of Turneroideae from Passifloroideae in a Stepwise Manner.</title>
        <authorList>
            <person name="Henning P.M."/>
            <person name="Roalson E.H."/>
            <person name="Mir W."/>
            <person name="McCubbin A.G."/>
            <person name="Shore J.S."/>
        </authorList>
    </citation>
    <scope>NUCLEOTIDE SEQUENCE</scope>
    <source>
        <strain evidence="3">F60SS</strain>
    </source>
</reference>
<dbReference type="EMBL" id="JAKUCV010000323">
    <property type="protein sequence ID" value="KAJ4850448.1"/>
    <property type="molecule type" value="Genomic_DNA"/>
</dbReference>
<name>A0A9Q0GJ17_9ROSI</name>
<dbReference type="InterPro" id="IPR005061">
    <property type="entry name" value="Ist1"/>
</dbReference>
<organism evidence="3 4">
    <name type="scientific">Turnera subulata</name>
    <dbReference type="NCBI Taxonomy" id="218843"/>
    <lineage>
        <taxon>Eukaryota</taxon>
        <taxon>Viridiplantae</taxon>
        <taxon>Streptophyta</taxon>
        <taxon>Embryophyta</taxon>
        <taxon>Tracheophyta</taxon>
        <taxon>Spermatophyta</taxon>
        <taxon>Magnoliopsida</taxon>
        <taxon>eudicotyledons</taxon>
        <taxon>Gunneridae</taxon>
        <taxon>Pentapetalae</taxon>
        <taxon>rosids</taxon>
        <taxon>fabids</taxon>
        <taxon>Malpighiales</taxon>
        <taxon>Passifloraceae</taxon>
        <taxon>Turnera</taxon>
    </lineage>
</organism>
<dbReference type="PANTHER" id="PTHR12161:SF44">
    <property type="entry name" value="REGULATOR OF VPS4 ACTIVITY IN THE MVB PATHWAY PROTEIN"/>
    <property type="match status" value="1"/>
</dbReference>
<gene>
    <name evidence="3" type="ORF">Tsubulata_045928</name>
</gene>
<protein>
    <submittedName>
        <fullName evidence="3">Uncharacterized protein</fullName>
    </submittedName>
</protein>
<proteinExistence type="inferred from homology"/>
<dbReference type="InterPro" id="IPR042277">
    <property type="entry name" value="IST1-like"/>
</dbReference>
<sequence>MIKRVQRSLKFQKNKSCGTILELKDSVAEHIHIGYNEIDFETVTDHLFKHGNLVTVDKLLEDYCELIINKMPYFFKHKDCPDGDIHKVASTLIFAPKKCEAAPDQLVAVRKVFEELYGSKYVITALELLPGNLVNFKVIKMLSNKLSPNNDERKRLVDEIIRDYCLPADVPSVIAYTSKLQQLGKEENCVSRGEVWNANDAAEVKDLFVDPASTRRRTEAVAVPSDSHDLQVESGSCRPKSEVAVQQSGRKSFSRKLSGKRVSRSRCMQPRPNHVHPMLPDYDEMAENFTALRKKKI</sequence>
<evidence type="ECO:0000256" key="1">
    <source>
        <dbReference type="ARBA" id="ARBA00005536"/>
    </source>
</evidence>
<feature type="compositionally biased region" description="Basic residues" evidence="2">
    <location>
        <begin position="252"/>
        <end position="264"/>
    </location>
</feature>
<evidence type="ECO:0000256" key="2">
    <source>
        <dbReference type="SAM" id="MobiDB-lite"/>
    </source>
</evidence>
<dbReference type="OrthoDB" id="29853at2759"/>
<keyword evidence="4" id="KW-1185">Reference proteome</keyword>
<evidence type="ECO:0000313" key="3">
    <source>
        <dbReference type="EMBL" id="KAJ4850448.1"/>
    </source>
</evidence>